<dbReference type="KEGG" id="vg:55003906"/>
<organism evidence="1 2">
    <name type="scientific">Escherichia phage IMM-002</name>
    <dbReference type="NCBI Taxonomy" id="2041760"/>
    <lineage>
        <taxon>Viruses</taxon>
        <taxon>Duplodnaviria</taxon>
        <taxon>Heunggongvirae</taxon>
        <taxon>Uroviricota</taxon>
        <taxon>Caudoviricetes</taxon>
        <taxon>Autographivirales</taxon>
        <taxon>Autotranscriptaviridae</taxon>
        <taxon>Studiervirinae</taxon>
        <taxon>Kayfunavirus</taxon>
        <taxon>Kayfunavirus IMM002</taxon>
    </lineage>
</organism>
<sequence length="26" mass="2699">MGISTASAGISTGLRVINYRSSTWVA</sequence>
<proteinExistence type="predicted"/>
<reference evidence="1 2" key="1">
    <citation type="submission" date="2017-08" db="EMBL/GenBank/DDBJ databases">
        <title>Genomic analysis reveals CRISPR-Cas mediated host-pathogen interaction between enterotoxigenic Escherichia coli and phages.</title>
        <authorList>
            <person name="Chakraborty S."/>
            <person name="Begum Y.A."/>
            <person name="Qadri F."/>
            <person name="Camilli A."/>
        </authorList>
    </citation>
    <scope>NUCLEOTIDE SEQUENCE [LARGE SCALE GENOMIC DNA]</scope>
</reference>
<dbReference type="RefSeq" id="YP_009812833.1">
    <property type="nucleotide sequence ID" value="NC_048071.1"/>
</dbReference>
<dbReference type="EMBL" id="MF630921">
    <property type="protein sequence ID" value="ATI16964.1"/>
    <property type="molecule type" value="Genomic_DNA"/>
</dbReference>
<dbReference type="Proteomes" id="UP000275089">
    <property type="component" value="Segment"/>
</dbReference>
<dbReference type="GeneID" id="55003906"/>
<protein>
    <submittedName>
        <fullName evidence="1">Uncharacterized protein</fullName>
    </submittedName>
</protein>
<evidence type="ECO:0000313" key="2">
    <source>
        <dbReference type="Proteomes" id="UP000275089"/>
    </source>
</evidence>
<evidence type="ECO:0000313" key="1">
    <source>
        <dbReference type="EMBL" id="ATI16964.1"/>
    </source>
</evidence>
<accession>A0A384WID0</accession>
<name>A0A384WID0_9CAUD</name>
<keyword evidence="2" id="KW-1185">Reference proteome</keyword>